<evidence type="ECO:0000313" key="2">
    <source>
        <dbReference type="EMBL" id="KAK0738809.1"/>
    </source>
</evidence>
<feature type="compositionally biased region" description="Pro residues" evidence="1">
    <location>
        <begin position="579"/>
        <end position="588"/>
    </location>
</feature>
<organism evidence="2 3">
    <name type="scientific">Schizothecium vesticola</name>
    <dbReference type="NCBI Taxonomy" id="314040"/>
    <lineage>
        <taxon>Eukaryota</taxon>
        <taxon>Fungi</taxon>
        <taxon>Dikarya</taxon>
        <taxon>Ascomycota</taxon>
        <taxon>Pezizomycotina</taxon>
        <taxon>Sordariomycetes</taxon>
        <taxon>Sordariomycetidae</taxon>
        <taxon>Sordariales</taxon>
        <taxon>Schizotheciaceae</taxon>
        <taxon>Schizothecium</taxon>
    </lineage>
</organism>
<proteinExistence type="predicted"/>
<feature type="compositionally biased region" description="Low complexity" evidence="1">
    <location>
        <begin position="535"/>
        <end position="549"/>
    </location>
</feature>
<feature type="compositionally biased region" description="Polar residues" evidence="1">
    <location>
        <begin position="455"/>
        <end position="472"/>
    </location>
</feature>
<protein>
    <submittedName>
        <fullName evidence="2">Uncharacterized protein</fullName>
    </submittedName>
</protein>
<name>A0AA40BR04_9PEZI</name>
<reference evidence="2" key="1">
    <citation type="submission" date="2023-06" db="EMBL/GenBank/DDBJ databases">
        <title>Genome-scale phylogeny and comparative genomics of the fungal order Sordariales.</title>
        <authorList>
            <consortium name="Lawrence Berkeley National Laboratory"/>
            <person name="Hensen N."/>
            <person name="Bonometti L."/>
            <person name="Westerberg I."/>
            <person name="Brannstrom I.O."/>
            <person name="Guillou S."/>
            <person name="Cros-Aarteil S."/>
            <person name="Calhoun S."/>
            <person name="Haridas S."/>
            <person name="Kuo A."/>
            <person name="Mondo S."/>
            <person name="Pangilinan J."/>
            <person name="Riley R."/>
            <person name="LaButti K."/>
            <person name="Andreopoulos B."/>
            <person name="Lipzen A."/>
            <person name="Chen C."/>
            <person name="Yanf M."/>
            <person name="Daum C."/>
            <person name="Ng V."/>
            <person name="Clum A."/>
            <person name="Steindorff A."/>
            <person name="Ohm R."/>
            <person name="Martin F."/>
            <person name="Silar P."/>
            <person name="Natvig D."/>
            <person name="Lalanne C."/>
            <person name="Gautier V."/>
            <person name="Ament-velasquez S.L."/>
            <person name="Kruys A."/>
            <person name="Hutchinson M.I."/>
            <person name="Powell A.J."/>
            <person name="Barry K."/>
            <person name="Miller A.N."/>
            <person name="Grigoriev I.V."/>
            <person name="Debuchy R."/>
            <person name="Gladieux P."/>
            <person name="Thoren M.H."/>
            <person name="Johannesson H."/>
        </authorList>
    </citation>
    <scope>NUCLEOTIDE SEQUENCE</scope>
    <source>
        <strain evidence="2">SMH3187-1</strain>
    </source>
</reference>
<feature type="region of interest" description="Disordered" evidence="1">
    <location>
        <begin position="451"/>
        <end position="472"/>
    </location>
</feature>
<dbReference type="EMBL" id="JAUKUD010000007">
    <property type="protein sequence ID" value="KAK0738809.1"/>
    <property type="molecule type" value="Genomic_DNA"/>
</dbReference>
<sequence>MALAVASVAVLVEIDSKARPSRESALFLSKTALASSELAADSLMTMRNRPRASPLNSELLLGLELMDGDLGAAQEAFKLLATEDGLGFVKNLTDRQVPTATSTVSALALWATDLRPFFKLITHHRAVDCASLEQEVSAIFNFVYGVGGARMERVFKFVTQLLPTPPTEATGRLSSSIEAIELSLDVLSKILDCNTMAIVDDKLSALTKIFSAAVNGLSRGGKDFSHLQSIKFLEYIRLRLDVGAEIGTLRDRPTEQVVRDQFVLRRDLLGRLSADGRRHDNDHANITKIQILPTYEEIVSPRCLQSEYLPTTDPSQWHVPGIRGRLDREFRLLREDTVGQLRDAVKETLTAITERQTGQASRGKNTTRTYTYESPTPESINMDRFGGLELVVRCNQPSALKNLNPKRREEWWSHSKRLQKGALVCLVDATGAVLFCVVSASTLLSVASDTKRSRASWNGNGRNDSNQNQTLPENARTLSDNEDFFYVSLQLAEPTNPNLTRVLRWYRNPNSTQVLFSCKPDIAIMSGRTLRSAANSAAAKISQATTPTKATPPKPAPKKSTKPPPPKTTPATTTATKTPKPPPRPANDPPTLLFPTPAAFDAWLATNGTTTPAGLFLQITKKSAPGPASLTYDQAVDTALCHGWIDGQRRALSATAFLQRFTPRRKRSVWSARNVAKVGVLEAEGRMREAGRREVEEAKGDGRWEAAYGGGVEVKVPRELEVVLEGNERARRGVHQMAFAHTKDLLAAFEGVACVVGAAVFETGVALACMEMRMVLDGKGRGQGKDEEEEDEDRS</sequence>
<comment type="caution">
    <text evidence="2">The sequence shown here is derived from an EMBL/GenBank/DDBJ whole genome shotgun (WGS) entry which is preliminary data.</text>
</comment>
<feature type="region of interest" description="Disordered" evidence="1">
    <location>
        <begin position="354"/>
        <end position="378"/>
    </location>
</feature>
<gene>
    <name evidence="2" type="ORF">B0T18DRAFT_395032</name>
</gene>
<accession>A0AA40BR04</accession>
<evidence type="ECO:0000256" key="1">
    <source>
        <dbReference type="SAM" id="MobiDB-lite"/>
    </source>
</evidence>
<dbReference type="AlphaFoldDB" id="A0AA40BR04"/>
<evidence type="ECO:0000313" key="3">
    <source>
        <dbReference type="Proteomes" id="UP001172155"/>
    </source>
</evidence>
<keyword evidence="3" id="KW-1185">Reference proteome</keyword>
<feature type="compositionally biased region" description="Low complexity" evidence="1">
    <location>
        <begin position="569"/>
        <end position="578"/>
    </location>
</feature>
<dbReference type="Proteomes" id="UP001172155">
    <property type="component" value="Unassembled WGS sequence"/>
</dbReference>
<feature type="region of interest" description="Disordered" evidence="1">
    <location>
        <begin position="535"/>
        <end position="593"/>
    </location>
</feature>